<accession>A0A5B7JZA6</accession>
<dbReference type="AlphaFoldDB" id="A0A5B7JZA6"/>
<evidence type="ECO:0000313" key="2">
    <source>
        <dbReference type="Proteomes" id="UP000324222"/>
    </source>
</evidence>
<organism evidence="1 2">
    <name type="scientific">Portunus trituberculatus</name>
    <name type="common">Swimming crab</name>
    <name type="synonym">Neptunus trituberculatus</name>
    <dbReference type="NCBI Taxonomy" id="210409"/>
    <lineage>
        <taxon>Eukaryota</taxon>
        <taxon>Metazoa</taxon>
        <taxon>Ecdysozoa</taxon>
        <taxon>Arthropoda</taxon>
        <taxon>Crustacea</taxon>
        <taxon>Multicrustacea</taxon>
        <taxon>Malacostraca</taxon>
        <taxon>Eumalacostraca</taxon>
        <taxon>Eucarida</taxon>
        <taxon>Decapoda</taxon>
        <taxon>Pleocyemata</taxon>
        <taxon>Brachyura</taxon>
        <taxon>Eubrachyura</taxon>
        <taxon>Portunoidea</taxon>
        <taxon>Portunidae</taxon>
        <taxon>Portuninae</taxon>
        <taxon>Portunus</taxon>
    </lineage>
</organism>
<reference evidence="1 2" key="1">
    <citation type="submission" date="2019-05" db="EMBL/GenBank/DDBJ databases">
        <title>Another draft genome of Portunus trituberculatus and its Hox gene families provides insights of decapod evolution.</title>
        <authorList>
            <person name="Jeong J.-H."/>
            <person name="Song I."/>
            <person name="Kim S."/>
            <person name="Choi T."/>
            <person name="Kim D."/>
            <person name="Ryu S."/>
            <person name="Kim W."/>
        </authorList>
    </citation>
    <scope>NUCLEOTIDE SEQUENCE [LARGE SCALE GENOMIC DNA]</scope>
    <source>
        <tissue evidence="1">Muscle</tissue>
    </source>
</reference>
<gene>
    <name evidence="1" type="ORF">E2C01_093869</name>
</gene>
<protein>
    <submittedName>
        <fullName evidence="1">Uncharacterized protein</fullName>
    </submittedName>
</protein>
<sequence>MASCTVVALLSANPASPLPFPVTAKMLMRRFLPNTLVMHVTTFSSRILVSKPSKVSVRVVVVLG</sequence>
<dbReference type="EMBL" id="VSRR010114324">
    <property type="protein sequence ID" value="MPC98497.1"/>
    <property type="molecule type" value="Genomic_DNA"/>
</dbReference>
<keyword evidence="2" id="KW-1185">Reference proteome</keyword>
<comment type="caution">
    <text evidence="1">The sequence shown here is derived from an EMBL/GenBank/DDBJ whole genome shotgun (WGS) entry which is preliminary data.</text>
</comment>
<name>A0A5B7JZA6_PORTR</name>
<dbReference type="Proteomes" id="UP000324222">
    <property type="component" value="Unassembled WGS sequence"/>
</dbReference>
<proteinExistence type="predicted"/>
<evidence type="ECO:0000313" key="1">
    <source>
        <dbReference type="EMBL" id="MPC98497.1"/>
    </source>
</evidence>